<keyword evidence="4" id="KW-1185">Reference proteome</keyword>
<dbReference type="AlphaFoldDB" id="A0A0C3GSJ2"/>
<dbReference type="HOGENOM" id="CLU_017584_1_2_1"/>
<reference evidence="3 4" key="1">
    <citation type="submission" date="2014-04" db="EMBL/GenBank/DDBJ databases">
        <authorList>
            <consortium name="DOE Joint Genome Institute"/>
            <person name="Kuo A."/>
            <person name="Martino E."/>
            <person name="Perotto S."/>
            <person name="Kohler A."/>
            <person name="Nagy L.G."/>
            <person name="Floudas D."/>
            <person name="Copeland A."/>
            <person name="Barry K.W."/>
            <person name="Cichocki N."/>
            <person name="Veneault-Fourrey C."/>
            <person name="LaButti K."/>
            <person name="Lindquist E.A."/>
            <person name="Lipzen A."/>
            <person name="Lundell T."/>
            <person name="Morin E."/>
            <person name="Murat C."/>
            <person name="Sun H."/>
            <person name="Tunlid A."/>
            <person name="Henrissat B."/>
            <person name="Grigoriev I.V."/>
            <person name="Hibbett D.S."/>
            <person name="Martin F."/>
            <person name="Nordberg H.P."/>
            <person name="Cantor M.N."/>
            <person name="Hua S.X."/>
        </authorList>
    </citation>
    <scope>NUCLEOTIDE SEQUENCE [LARGE SCALE GENOMIC DNA]</scope>
    <source>
        <strain evidence="3 4">Zn</strain>
    </source>
</reference>
<reference evidence="4" key="2">
    <citation type="submission" date="2015-01" db="EMBL/GenBank/DDBJ databases">
        <title>Evolutionary Origins and Diversification of the Mycorrhizal Mutualists.</title>
        <authorList>
            <consortium name="DOE Joint Genome Institute"/>
            <consortium name="Mycorrhizal Genomics Consortium"/>
            <person name="Kohler A."/>
            <person name="Kuo A."/>
            <person name="Nagy L.G."/>
            <person name="Floudas D."/>
            <person name="Copeland A."/>
            <person name="Barry K.W."/>
            <person name="Cichocki N."/>
            <person name="Veneault-Fourrey C."/>
            <person name="LaButti K."/>
            <person name="Lindquist E.A."/>
            <person name="Lipzen A."/>
            <person name="Lundell T."/>
            <person name="Morin E."/>
            <person name="Murat C."/>
            <person name="Riley R."/>
            <person name="Ohm R."/>
            <person name="Sun H."/>
            <person name="Tunlid A."/>
            <person name="Henrissat B."/>
            <person name="Grigoriev I.V."/>
            <person name="Hibbett D.S."/>
            <person name="Martin F."/>
        </authorList>
    </citation>
    <scope>NUCLEOTIDE SEQUENCE [LARGE SCALE GENOMIC DNA]</scope>
    <source>
        <strain evidence="4">Zn</strain>
    </source>
</reference>
<dbReference type="GO" id="GO:0030170">
    <property type="term" value="F:pyridoxal phosphate binding"/>
    <property type="evidence" value="ECO:0007669"/>
    <property type="project" value="InterPro"/>
</dbReference>
<dbReference type="PANTHER" id="PTHR43795">
    <property type="entry name" value="BIFUNCTIONAL ASPARTATE AMINOTRANSFERASE AND GLUTAMATE/ASPARTATE-PREPHENATE AMINOTRANSFERASE-RELATED"/>
    <property type="match status" value="1"/>
</dbReference>
<dbReference type="STRING" id="913774.A0A0C3GSJ2"/>
<dbReference type="CDD" id="cd00609">
    <property type="entry name" value="AAT_like"/>
    <property type="match status" value="1"/>
</dbReference>
<dbReference type="PANTHER" id="PTHR43795:SF39">
    <property type="entry name" value="AMINOTRANSFERASE CLASS I_CLASSII DOMAIN-CONTAINING PROTEIN"/>
    <property type="match status" value="1"/>
</dbReference>
<dbReference type="Pfam" id="PF00155">
    <property type="entry name" value="Aminotran_1_2"/>
    <property type="match status" value="1"/>
</dbReference>
<dbReference type="Proteomes" id="UP000054321">
    <property type="component" value="Unassembled WGS sequence"/>
</dbReference>
<dbReference type="InterPro" id="IPR015421">
    <property type="entry name" value="PyrdxlP-dep_Trfase_major"/>
</dbReference>
<evidence type="ECO:0000259" key="2">
    <source>
        <dbReference type="Pfam" id="PF00155"/>
    </source>
</evidence>
<protein>
    <recommendedName>
        <fullName evidence="2">Aminotransferase class I/classII large domain-containing protein</fullName>
    </recommendedName>
</protein>
<keyword evidence="1" id="KW-0663">Pyridoxal phosphate</keyword>
<dbReference type="PRINTS" id="PR00753">
    <property type="entry name" value="ACCSYNTHASE"/>
</dbReference>
<dbReference type="InParanoid" id="A0A0C3GSJ2"/>
<dbReference type="InterPro" id="IPR015424">
    <property type="entry name" value="PyrdxlP-dep_Trfase"/>
</dbReference>
<dbReference type="InterPro" id="IPR015422">
    <property type="entry name" value="PyrdxlP-dep_Trfase_small"/>
</dbReference>
<dbReference type="SUPFAM" id="SSF53383">
    <property type="entry name" value="PLP-dependent transferases"/>
    <property type="match status" value="1"/>
</dbReference>
<proteinExistence type="predicted"/>
<gene>
    <name evidence="3" type="ORF">OIDMADRAFT_106732</name>
</gene>
<dbReference type="InterPro" id="IPR050478">
    <property type="entry name" value="Ethylene_sulfur-biosynth"/>
</dbReference>
<sequence length="407" mass="45129">MLSARGARWAKTDFAHGEQDIYCAAKNPEGTVSFENAENNDFDKLCCTYGEGFTGTFRLRNAMARHLNAHFKPVQNIDADQITFAAGVTDLNEACALITCDAARHDAIMLGGPVYGSFYRDLTMRTGITLEYVPIGDANQFLPACVTAFDAGFEAAKARGINIKALLICNPHNPLGQCYPRETLVGLLHLCASKGIHLISDEIYALSVYSRYDREPEKFTSIRAIDPAGIIDPNQVHVLYGMSKDFTASGMRLGCIISQNQDFTKATRAVCRFSSPSQFSMHLAAKLLEDQIFVLQFIEKSHRLLLQNRLLAEDLLARASINYHQEGNAGFFIWLDLSTHLPLSEVGGDGWAAERLLSKRLEQSGVIMPTGEEYHAPNPGKFRILFSVEENTLKEGIKRISRVLART</sequence>
<evidence type="ECO:0000256" key="1">
    <source>
        <dbReference type="ARBA" id="ARBA00022898"/>
    </source>
</evidence>
<dbReference type="EMBL" id="KN832890">
    <property type="protein sequence ID" value="KIM94254.1"/>
    <property type="molecule type" value="Genomic_DNA"/>
</dbReference>
<feature type="domain" description="Aminotransferase class I/classII large" evidence="2">
    <location>
        <begin position="58"/>
        <end position="400"/>
    </location>
</feature>
<dbReference type="InterPro" id="IPR004839">
    <property type="entry name" value="Aminotransferase_I/II_large"/>
</dbReference>
<dbReference type="Gene3D" id="3.90.1150.10">
    <property type="entry name" value="Aspartate Aminotransferase, domain 1"/>
    <property type="match status" value="1"/>
</dbReference>
<dbReference type="Gene3D" id="3.40.640.10">
    <property type="entry name" value="Type I PLP-dependent aspartate aminotransferase-like (Major domain)"/>
    <property type="match status" value="1"/>
</dbReference>
<dbReference type="GO" id="GO:0006520">
    <property type="term" value="P:amino acid metabolic process"/>
    <property type="evidence" value="ECO:0007669"/>
    <property type="project" value="TreeGrafter"/>
</dbReference>
<dbReference type="OrthoDB" id="7042322at2759"/>
<dbReference type="GO" id="GO:0008483">
    <property type="term" value="F:transaminase activity"/>
    <property type="evidence" value="ECO:0007669"/>
    <property type="project" value="TreeGrafter"/>
</dbReference>
<organism evidence="3 4">
    <name type="scientific">Oidiodendron maius (strain Zn)</name>
    <dbReference type="NCBI Taxonomy" id="913774"/>
    <lineage>
        <taxon>Eukaryota</taxon>
        <taxon>Fungi</taxon>
        <taxon>Dikarya</taxon>
        <taxon>Ascomycota</taxon>
        <taxon>Pezizomycotina</taxon>
        <taxon>Leotiomycetes</taxon>
        <taxon>Leotiomycetes incertae sedis</taxon>
        <taxon>Myxotrichaceae</taxon>
        <taxon>Oidiodendron</taxon>
    </lineage>
</organism>
<accession>A0A0C3GSJ2</accession>
<evidence type="ECO:0000313" key="4">
    <source>
        <dbReference type="Proteomes" id="UP000054321"/>
    </source>
</evidence>
<name>A0A0C3GSJ2_OIDMZ</name>
<evidence type="ECO:0000313" key="3">
    <source>
        <dbReference type="EMBL" id="KIM94254.1"/>
    </source>
</evidence>